<proteinExistence type="predicted"/>
<protein>
    <submittedName>
        <fullName evidence="3">M6 family metalloprotease domain-containing protein</fullName>
    </submittedName>
</protein>
<dbReference type="NCBIfam" id="TIGR03296">
    <property type="entry name" value="M6dom_TIGR03296"/>
    <property type="match status" value="1"/>
</dbReference>
<dbReference type="Pfam" id="PF05547">
    <property type="entry name" value="Peptidase_M6"/>
    <property type="match status" value="1"/>
</dbReference>
<organism evidence="3 4">
    <name type="scientific">Prevotella vespertina</name>
    <dbReference type="NCBI Taxonomy" id="2608404"/>
    <lineage>
        <taxon>Bacteria</taxon>
        <taxon>Pseudomonadati</taxon>
        <taxon>Bacteroidota</taxon>
        <taxon>Bacteroidia</taxon>
        <taxon>Bacteroidales</taxon>
        <taxon>Prevotellaceae</taxon>
        <taxon>Prevotella</taxon>
    </lineage>
</organism>
<dbReference type="GO" id="GO:0006508">
    <property type="term" value="P:proteolysis"/>
    <property type="evidence" value="ECO:0007669"/>
    <property type="project" value="UniProtKB-KW"/>
</dbReference>
<dbReference type="InterPro" id="IPR008757">
    <property type="entry name" value="Peptidase_M6-like_domain"/>
</dbReference>
<keyword evidence="1" id="KW-0732">Signal</keyword>
<evidence type="ECO:0000259" key="2">
    <source>
        <dbReference type="Pfam" id="PF05547"/>
    </source>
</evidence>
<sequence>MTFNFKRICLGVCLCLSSIGVWGAKANSIPVQVRQSDGTTITVILRGDEHINWYTTLDGVLLVQAADNSYYVGKVTKDGRLIATQQLAHEAAWRSNAETNLISKQDKDKFYSYVSKVAEQSENSYNNRPLTRVTVDSGYGGVPYFPHTGSPKALVILAEFADTTFTIQNTKQVFTNYLMNEGHFSETAYAQNRNYKGVRGYFKDCSYGQFTPTFDVVGPVKLPKTQTYYGAGNDNITDLMTDACNAVDNEVDFSQYDANGDGLVDLVYIIYAGHSANYRGNASTDIWPKSGTTILSKTFDGKSIRRYGVSNELAGRENKKKEKETINGIGLFCHEFSHTLGLPDIYAYRTDAEDQNDQGMELWDLMDGGTEVQGGRVPSPYLAWEREAMGWMSIDTLITDCHIANLKTIDNGGKAYKILNPSASNEYIVLQSIQKGGWYQGWGNGSYPKGLLVYRISYAYNKVNVFDFPNNVKGKPRVIVVPADGKVLSAQNAGGSWDTYITQHNEDLYPYNGLDSIKGFKMFNEATLDRSIFNIVETDGANTENRYVSFDFRDRITTGIYNTTVTELTISDNRIYTLDGRYVGTDRNALPHGIYIQNRRKFIK</sequence>
<feature type="chain" id="PRO_5028904474" evidence="1">
    <location>
        <begin position="25"/>
        <end position="604"/>
    </location>
</feature>
<name>A0A7C9LAT4_9BACT</name>
<dbReference type="PANTHER" id="PTHR41775">
    <property type="entry name" value="SECRETED PROTEIN-RELATED"/>
    <property type="match status" value="1"/>
</dbReference>
<dbReference type="Proteomes" id="UP000482295">
    <property type="component" value="Unassembled WGS sequence"/>
</dbReference>
<gene>
    <name evidence="3" type="ORF">F0475_08360</name>
</gene>
<keyword evidence="3" id="KW-0482">Metalloprotease</keyword>
<dbReference type="SUPFAM" id="SSF55486">
    <property type="entry name" value="Metalloproteases ('zincins'), catalytic domain"/>
    <property type="match status" value="1"/>
</dbReference>
<evidence type="ECO:0000313" key="4">
    <source>
        <dbReference type="Proteomes" id="UP000482295"/>
    </source>
</evidence>
<keyword evidence="4" id="KW-1185">Reference proteome</keyword>
<evidence type="ECO:0000313" key="3">
    <source>
        <dbReference type="EMBL" id="MUL28314.1"/>
    </source>
</evidence>
<feature type="signal peptide" evidence="1">
    <location>
        <begin position="1"/>
        <end position="24"/>
    </location>
</feature>
<comment type="caution">
    <text evidence="3">The sequence shown here is derived from an EMBL/GenBank/DDBJ whole genome shotgun (WGS) entry which is preliminary data.</text>
</comment>
<keyword evidence="3" id="KW-0645">Protease</keyword>
<dbReference type="AlphaFoldDB" id="A0A7C9LAT4"/>
<evidence type="ECO:0000256" key="1">
    <source>
        <dbReference type="SAM" id="SignalP"/>
    </source>
</evidence>
<dbReference type="PANTHER" id="PTHR41775:SF1">
    <property type="entry name" value="PEPTIDASE M6-LIKE DOMAIN-CONTAINING PROTEIN"/>
    <property type="match status" value="1"/>
</dbReference>
<reference evidence="3 4" key="1">
    <citation type="submission" date="2019-09" db="EMBL/GenBank/DDBJ databases">
        <title>Prevotella A2879 sp. nov., isolated from an abscess of a patient.</title>
        <authorList>
            <person name="Buhl M."/>
            <person name="Oberhettinger P."/>
        </authorList>
    </citation>
    <scope>NUCLEOTIDE SEQUENCE [LARGE SCALE GENOMIC DNA]</scope>
    <source>
        <strain evidence="3 4">A2879</strain>
    </source>
</reference>
<dbReference type="GO" id="GO:0008237">
    <property type="term" value="F:metallopeptidase activity"/>
    <property type="evidence" value="ECO:0007669"/>
    <property type="project" value="UniProtKB-KW"/>
</dbReference>
<dbReference type="RefSeq" id="WP_155716259.1">
    <property type="nucleotide sequence ID" value="NZ_VVIQ01000008.1"/>
</dbReference>
<dbReference type="EMBL" id="VVIQ01000008">
    <property type="protein sequence ID" value="MUL28314.1"/>
    <property type="molecule type" value="Genomic_DNA"/>
</dbReference>
<accession>A0A7C9LAT4</accession>
<keyword evidence="3" id="KW-0378">Hydrolase</keyword>
<feature type="domain" description="Peptidase M6-like" evidence="2">
    <location>
        <begin position="151"/>
        <end position="371"/>
    </location>
</feature>